<accession>A0A553PRG0</accession>
<dbReference type="AlphaFoldDB" id="A0A553PRG0"/>
<keyword evidence="3" id="KW-1185">Reference proteome</keyword>
<proteinExistence type="predicted"/>
<dbReference type="GO" id="GO:0015629">
    <property type="term" value="C:actin cytoskeleton"/>
    <property type="evidence" value="ECO:0007669"/>
    <property type="project" value="TreeGrafter"/>
</dbReference>
<dbReference type="GO" id="GO:0007015">
    <property type="term" value="P:actin filament organization"/>
    <property type="evidence" value="ECO:0007669"/>
    <property type="project" value="TreeGrafter"/>
</dbReference>
<dbReference type="GO" id="GO:0051015">
    <property type="term" value="F:actin filament binding"/>
    <property type="evidence" value="ECO:0007669"/>
    <property type="project" value="TreeGrafter"/>
</dbReference>
<dbReference type="OrthoDB" id="21595at2759"/>
<feature type="domain" description="Calponin-homology (CH)" evidence="1">
    <location>
        <begin position="38"/>
        <end position="145"/>
    </location>
</feature>
<organism evidence="2 3">
    <name type="scientific">Tigriopus californicus</name>
    <name type="common">Marine copepod</name>
    <dbReference type="NCBI Taxonomy" id="6832"/>
    <lineage>
        <taxon>Eukaryota</taxon>
        <taxon>Metazoa</taxon>
        <taxon>Ecdysozoa</taxon>
        <taxon>Arthropoda</taxon>
        <taxon>Crustacea</taxon>
        <taxon>Multicrustacea</taxon>
        <taxon>Hexanauplia</taxon>
        <taxon>Copepoda</taxon>
        <taxon>Harpacticoida</taxon>
        <taxon>Harpacticidae</taxon>
        <taxon>Tigriopus</taxon>
    </lineage>
</organism>
<dbReference type="SUPFAM" id="SSF47576">
    <property type="entry name" value="Calponin-homology domain, CH-domain"/>
    <property type="match status" value="1"/>
</dbReference>
<reference evidence="2 3" key="1">
    <citation type="journal article" date="2018" name="Nat. Ecol. Evol.">
        <title>Genomic signatures of mitonuclear coevolution across populations of Tigriopus californicus.</title>
        <authorList>
            <person name="Barreto F.S."/>
            <person name="Watson E.T."/>
            <person name="Lima T.G."/>
            <person name="Willett C.S."/>
            <person name="Edmands S."/>
            <person name="Li W."/>
            <person name="Burton R.S."/>
        </authorList>
    </citation>
    <scope>NUCLEOTIDE SEQUENCE [LARGE SCALE GENOMIC DNA]</scope>
    <source>
        <strain evidence="2 3">San Diego</strain>
    </source>
</reference>
<comment type="caution">
    <text evidence="2">The sequence shown here is derived from an EMBL/GenBank/DDBJ whole genome shotgun (WGS) entry which is preliminary data.</text>
</comment>
<protein>
    <recommendedName>
        <fullName evidence="1">Calponin-homology (CH) domain-containing protein</fullName>
    </recommendedName>
</protein>
<dbReference type="PROSITE" id="PS50021">
    <property type="entry name" value="CH"/>
    <property type="match status" value="1"/>
</dbReference>
<dbReference type="InterPro" id="IPR001715">
    <property type="entry name" value="CH_dom"/>
</dbReference>
<evidence type="ECO:0000313" key="2">
    <source>
        <dbReference type="EMBL" id="TRY80251.1"/>
    </source>
</evidence>
<evidence type="ECO:0000313" key="3">
    <source>
        <dbReference type="Proteomes" id="UP000318571"/>
    </source>
</evidence>
<dbReference type="PANTHER" id="PTHR47385">
    <property type="entry name" value="CALPONIN"/>
    <property type="match status" value="1"/>
</dbReference>
<dbReference type="EMBL" id="VCGU01000001">
    <property type="protein sequence ID" value="TRY80251.1"/>
    <property type="molecule type" value="Genomic_DNA"/>
</dbReference>
<dbReference type="Pfam" id="PF00307">
    <property type="entry name" value="CH"/>
    <property type="match status" value="1"/>
</dbReference>
<gene>
    <name evidence="2" type="ORF">TCAL_13567</name>
</gene>
<name>A0A553PRG0_TIGCA</name>
<dbReference type="InterPro" id="IPR036872">
    <property type="entry name" value="CH_dom_sf"/>
</dbReference>
<dbReference type="PANTHER" id="PTHR47385:SF14">
    <property type="entry name" value="TRANSGELIN"/>
    <property type="match status" value="1"/>
</dbReference>
<dbReference type="Gene3D" id="1.10.418.10">
    <property type="entry name" value="Calponin-like domain"/>
    <property type="match status" value="1"/>
</dbReference>
<dbReference type="InterPro" id="IPR050606">
    <property type="entry name" value="Calponin-like"/>
</dbReference>
<dbReference type="Proteomes" id="UP000318571">
    <property type="component" value="Chromosome 12"/>
</dbReference>
<evidence type="ECO:0000259" key="1">
    <source>
        <dbReference type="PROSITE" id="PS50021"/>
    </source>
</evidence>
<dbReference type="STRING" id="6832.A0A553PRG0"/>
<sequence>MGKPVGGLSEEAKIAARKASREIRKMKSDTSGGGIRSKEREHSMIKFILMVLHGDKPSNVDFADWIKDGQVLMNMMTTLSFNSVPTDPFGSAGVKPEESRIRNLIETIQNYGVDKKYLFQVEDLWEGKNTPKVVRCLEEIAELAKNEEHVNFATLPANKIYS</sequence>